<evidence type="ECO:0000256" key="1">
    <source>
        <dbReference type="ARBA" id="ARBA00022468"/>
    </source>
</evidence>
<dbReference type="EMBL" id="MU254010">
    <property type="protein sequence ID" value="KAG9243047.1"/>
    <property type="molecule type" value="Genomic_DNA"/>
</dbReference>
<evidence type="ECO:0000259" key="3">
    <source>
        <dbReference type="PROSITE" id="PS50018"/>
    </source>
</evidence>
<dbReference type="InterPro" id="IPR036865">
    <property type="entry name" value="CRAL-TRIO_dom_sf"/>
</dbReference>
<dbReference type="Gene3D" id="2.30.29.30">
    <property type="entry name" value="Pleckstrin-homology domain (PH domain)/Phosphotyrosine-binding domain (PTB)"/>
    <property type="match status" value="1"/>
</dbReference>
<dbReference type="InterPro" id="IPR008936">
    <property type="entry name" value="Rho_GTPase_activation_prot"/>
</dbReference>
<dbReference type="InterPro" id="IPR016024">
    <property type="entry name" value="ARM-type_fold"/>
</dbReference>
<evidence type="ECO:0000313" key="5">
    <source>
        <dbReference type="Proteomes" id="UP000887226"/>
    </source>
</evidence>
<reference evidence="4" key="1">
    <citation type="journal article" date="2021" name="IMA Fungus">
        <title>Genomic characterization of three marine fungi, including Emericellopsis atlantica sp. nov. with signatures of a generalist lifestyle and marine biomass degradation.</title>
        <authorList>
            <person name="Hagestad O.C."/>
            <person name="Hou L."/>
            <person name="Andersen J.H."/>
            <person name="Hansen E.H."/>
            <person name="Altermark B."/>
            <person name="Li C."/>
            <person name="Kuhnert E."/>
            <person name="Cox R.J."/>
            <person name="Crous P.W."/>
            <person name="Spatafora J.W."/>
            <person name="Lail K."/>
            <person name="Amirebrahimi M."/>
            <person name="Lipzen A."/>
            <person name="Pangilinan J."/>
            <person name="Andreopoulos W."/>
            <person name="Hayes R.D."/>
            <person name="Ng V."/>
            <person name="Grigoriev I.V."/>
            <person name="Jackson S.A."/>
            <person name="Sutton T.D.S."/>
            <person name="Dobson A.D.W."/>
            <person name="Rama T."/>
        </authorList>
    </citation>
    <scope>NUCLEOTIDE SEQUENCE</scope>
    <source>
        <strain evidence="4">TRa3180A</strain>
    </source>
</reference>
<keyword evidence="5" id="KW-1185">Reference proteome</keyword>
<dbReference type="SUPFAM" id="SSF48371">
    <property type="entry name" value="ARM repeat"/>
    <property type="match status" value="1"/>
</dbReference>
<dbReference type="GO" id="GO:0005096">
    <property type="term" value="F:GTPase activator activity"/>
    <property type="evidence" value="ECO:0007669"/>
    <property type="project" value="UniProtKB-KW"/>
</dbReference>
<feature type="domain" description="Ras-GAP" evidence="3">
    <location>
        <begin position="1227"/>
        <end position="1420"/>
    </location>
</feature>
<dbReference type="InterPro" id="IPR011993">
    <property type="entry name" value="PH-like_dom_sf"/>
</dbReference>
<dbReference type="InterPro" id="IPR001251">
    <property type="entry name" value="CRAL-TRIO_dom"/>
</dbReference>
<dbReference type="Pfam" id="PF13716">
    <property type="entry name" value="CRAL_TRIO_2"/>
    <property type="match status" value="1"/>
</dbReference>
<sequence>MNSTGDSNLVVTLVDRLVTRLPHRTGSSSHEFRNDEVVVLTRATLISVSTSCIGLVIETLLQLLEGLSKPYKGIQNHPIHVVHSELYVIGIVADCCSNHWASINTPVDFHEQDTAEYDSDGLATVDGSRSRNGNHWKKRRTEKIQLQSRAERPASLDDDLVRRLLDAIKQFLTPLSDSYVLLPSNILDDASMDNSLLPEATTLVMESPDDQEVPKLLLENSWAIECHTRCIVEYVSSSNWTRILEYLKLSIRTAHPGMGNQVHPNAASDDDRSSLVTFQLISCFWVDSSKLSIIIQEMCSSFLHLRKAFQTTVAIVIPLLIARWLERNPAEFIELHTMHKRLDGGAETLFDMSNTMFEGGRKKSLLFPFQTSLLFLLPDVFEVASNMRESKSASITKKVQFLDMLRKSLRNRNKPAIFCLTTVLRVARHFALDSDAAVLSYALDVNEEFREAVFRRSISGMDVTTIDSSLMTAAFVSLANLSFDTSVESLAPMCLAPNSPPEFKLAIIAACSHFARQTNASDYKQLYIAVSEFVRATLKGAPKPKESYPSQEYTLLKPLDHAAPPELIYNILLFLDSSPLSVFLGAPVSTSAHWDQLQDGLKATFITCLTSGDEKLRNLTSKVIRKLAVEGTLAIWRSNEHRMPEELKTRIWKSTSVTIMAVADRLIRTNDHESHTLIFICDYLESRSTILKAIPELLQLETPVPEIAISSKKLETAFLVSLCSTDISLCQLVTKSIRLFFKETRKFEGKSSKAITAQFQNMETYTEIARKDFRFTGLVAFQKRVRGLWRQMQYPTAGILAAWENIFDKWLLLSRKLHSLALDAVDDKSHIEWRNYSGFLASLGGVCLSTRALASEDAGNSNLKWIDKAVLDSCDETLLSRYMKQSVQLLTSSNVRVRESTRDTLSTELCPSLYLPLFETLESELGVLFDSPRTNTSLSIESRIVFAEQAAALLRSIVEKLGGPTEMGAPLPINISALILNFAKFLDAFFEAPNILRVKIKICQLCETVTQKKELLNLRHDVRIRNQLLEIIFSWIARPGSPKIEVVISAGARGDEIVRLQKDLDRASLKALTDLTYRLPLQPAEGQTDADTSDLKSQMFHTYFNRFLSLLNYETTESGRGDTRLASFSGGMDDLLSTPDLAITALSNLLSANIDVGLKHSLGIGYHEDLDIRTAFVRVLCNILIQGTEFNNLSDAAVNEKYDELLKLLTNDMALTIALCDACPSGEVDEMTISLLNIFDSRGLGFVLLEALIEHEIDETENEAELLRRSCVATKMLSVYAKWKGAVYLKATLQTVLDRLVLTSKDLDLELDPARTGSAEELQKNALQLQIVAKVFIDDICNSATHIPVSFRKICNIISFTVMKRFPEAKFTAVGSFIFLRFFCPAIVAPDAEGLMTVAPSKEMRRGLLLIAKVVQNLANNVLFGAKEPYMYPLNDFLTQNIYRVTTFLREISAPPSLADPSLNSESFDFGSCVALHRFLYDHWDHVRQKIVQRERKASLRSPTDINMAHLSILDVLRKLITNLGPPPMNVSWNRPGIASNTPPSYSRFQHFMLRNAGRNTDSLISNRAVYDGGESKDGLPMICIILRNIDTETADYELLLFGYLKIASRMWHRPFGILIDATCYNGQNEPQDALFKKLDLLTPTELSKQLSRLYVYNMNSAFRKCFRRILRLSAKSDNSAFHPKNVDYHLIGSLQDLQTHFHLSQLHLPKETISVVTDTRYVFQPITRLSKTKGKIEVVIKVGSQFVQVTTTKKQEVVPGLRLHANVNDIFRLSEVDEAPTSIQTEDDSAFGLRTENGKIIMFFTSPRKPDVLQAIRGAKSKYGKELRSLKSFERLVRPQDVPGTLLNIALTNMASSDHILRLASYNLLCALCCAFKYAADSKLLKANELCVSLNPSHFIIDISQQLAHSEPQLTADFLNEFFVGWESFPFSQRPLSLAYMAPWIPGLRTSIVPNGVDGDKAREKIAAIFRKLIEIAISDLALNTTLEQSIWPAIASDEIYIDIFLEEVVKAAMGFGVEDERTAIAGSIVAALGTVTIRGKLLSRLRKALNRSSLRPTRHLPENTVWSEICVLLRLCLPTSFDSGVQAQLFLPEVFHLVTMLANTGSTEIRFVVHRLLINTIHAMCTTFDLEEAKLSKTKQLLSSILEPQSDLLFHKAQRDNASIHDVAIPRLHAIENLAITLSEISIVAAPSVDMSNTWRSRWMSLVASTSFQSNPAIQPRAFTVMGCLAREDVDDDLLYQVLVALRNSITRFMDDSDSEMLIAIVTSLTKMMENLPSASRYSLQLFWLALSLARLVPIALFNCTTSFLEAVMTNIASSGEFRDGKMVTTLLQGRLPIEDAAAHLDENYGIHFTIENFHFALCATLAKGLTDSVSRATTIRVLSTFMGITAANTKKSIAFPHDASVLPYLSLLLSRSMNNEETKDATWLAGIRMSTESVASEENFDAFDPSHEDIKDKELLLNAAIAYVDFHYLEDIIQNRLLSWSDRIADARSTVALHLCGPLVSILDNVLISCQNNTTLESAHRLLRTLTLNPKFSGGVDTTEMLQDVLDAIGFGGLWRSATFHTINEQERQCTALTDRLIELIIA</sequence>
<dbReference type="SUPFAM" id="SSF48350">
    <property type="entry name" value="GTPase activation domain, GAP"/>
    <property type="match status" value="1"/>
</dbReference>
<dbReference type="InterPro" id="IPR039360">
    <property type="entry name" value="Ras_GTPase"/>
</dbReference>
<evidence type="ECO:0000313" key="4">
    <source>
        <dbReference type="EMBL" id="KAG9243047.1"/>
    </source>
</evidence>
<dbReference type="SMART" id="SM00323">
    <property type="entry name" value="RasGAP"/>
    <property type="match status" value="1"/>
</dbReference>
<dbReference type="GO" id="GO:0007165">
    <property type="term" value="P:signal transduction"/>
    <property type="evidence" value="ECO:0007669"/>
    <property type="project" value="UniProtKB-ARBA"/>
</dbReference>
<dbReference type="InterPro" id="IPR054071">
    <property type="entry name" value="PH_NF1"/>
</dbReference>
<dbReference type="Proteomes" id="UP000887226">
    <property type="component" value="Unassembled WGS sequence"/>
</dbReference>
<accession>A0A9P7Z0W9</accession>
<dbReference type="Pfam" id="PF00616">
    <property type="entry name" value="RasGAP"/>
    <property type="match status" value="2"/>
</dbReference>
<name>A0A9P7Z0W9_9HELO</name>
<gene>
    <name evidence="4" type="ORF">BJ878DRAFT_481460</name>
</gene>
<evidence type="ECO:0000256" key="2">
    <source>
        <dbReference type="ARBA" id="ARBA00022553"/>
    </source>
</evidence>
<keyword evidence="2" id="KW-0597">Phosphoprotein</keyword>
<dbReference type="InterPro" id="IPR001936">
    <property type="entry name" value="RasGAP_dom"/>
</dbReference>
<dbReference type="Pfam" id="PF21877">
    <property type="entry name" value="PH_NF1"/>
    <property type="match status" value="1"/>
</dbReference>
<dbReference type="Gene3D" id="3.40.525.10">
    <property type="entry name" value="CRAL-TRIO lipid binding domain"/>
    <property type="match status" value="1"/>
</dbReference>
<proteinExistence type="predicted"/>
<dbReference type="CDD" id="cd05392">
    <property type="entry name" value="RasGAP_Neurofibromin_like"/>
    <property type="match status" value="1"/>
</dbReference>
<keyword evidence="1" id="KW-0343">GTPase activation</keyword>
<dbReference type="PANTHER" id="PTHR10194:SF142">
    <property type="entry name" value="NEUROFIBROMIN"/>
    <property type="match status" value="1"/>
</dbReference>
<dbReference type="PANTHER" id="PTHR10194">
    <property type="entry name" value="RAS GTPASE-ACTIVATING PROTEINS"/>
    <property type="match status" value="1"/>
</dbReference>
<organism evidence="4 5">
    <name type="scientific">Calycina marina</name>
    <dbReference type="NCBI Taxonomy" id="1763456"/>
    <lineage>
        <taxon>Eukaryota</taxon>
        <taxon>Fungi</taxon>
        <taxon>Dikarya</taxon>
        <taxon>Ascomycota</taxon>
        <taxon>Pezizomycotina</taxon>
        <taxon>Leotiomycetes</taxon>
        <taxon>Helotiales</taxon>
        <taxon>Pezizellaceae</taxon>
        <taxon>Calycina</taxon>
    </lineage>
</organism>
<dbReference type="Gene3D" id="1.10.506.10">
    <property type="entry name" value="GTPase Activation - p120gap, domain 1"/>
    <property type="match status" value="2"/>
</dbReference>
<protein>
    <recommendedName>
        <fullName evidence="3">Ras-GAP domain-containing protein</fullName>
    </recommendedName>
</protein>
<comment type="caution">
    <text evidence="4">The sequence shown here is derived from an EMBL/GenBank/DDBJ whole genome shotgun (WGS) entry which is preliminary data.</text>
</comment>
<dbReference type="OrthoDB" id="28245at2759"/>
<dbReference type="InterPro" id="IPR023152">
    <property type="entry name" value="RasGAP_CS"/>
</dbReference>
<dbReference type="PROSITE" id="PS50018">
    <property type="entry name" value="RAS_GTPASE_ACTIV_2"/>
    <property type="match status" value="1"/>
</dbReference>
<dbReference type="PROSITE" id="PS00509">
    <property type="entry name" value="RAS_GTPASE_ACTIV_1"/>
    <property type="match status" value="1"/>
</dbReference>